<sequence length="122" mass="13385">MLRFDRFTGSKLWTQEFGDPGVEKDFRNLPAYSPLHNVGSELDHPAILVTTGDTDDRVVSAHSFKYVATLQAADIGSGPHLLRVETQAGHGAGKSTEMLIEELADKWVFAAHWIGLHVSSPD</sequence>
<dbReference type="PRINTS" id="PR00862">
    <property type="entry name" value="PROLIGOPTASE"/>
</dbReference>
<dbReference type="InterPro" id="IPR002470">
    <property type="entry name" value="Peptidase_S9A"/>
</dbReference>
<evidence type="ECO:0000313" key="4">
    <source>
        <dbReference type="EMBL" id="SHL96971.1"/>
    </source>
</evidence>
<dbReference type="InterPro" id="IPR001375">
    <property type="entry name" value="Peptidase_S9_cat"/>
</dbReference>
<dbReference type="SUPFAM" id="SSF53474">
    <property type="entry name" value="alpha/beta-Hydrolases"/>
    <property type="match status" value="1"/>
</dbReference>
<reference evidence="4 5" key="1">
    <citation type="submission" date="2016-11" db="EMBL/GenBank/DDBJ databases">
        <authorList>
            <person name="Jaros S."/>
            <person name="Januszkiewicz K."/>
            <person name="Wedrychowicz H."/>
        </authorList>
    </citation>
    <scope>NUCLEOTIDE SEQUENCE [LARGE SCALE GENOMIC DNA]</scope>
    <source>
        <strain evidence="4 5">DSM 29589</strain>
    </source>
</reference>
<dbReference type="AlphaFoldDB" id="A0A1M7EZ22"/>
<name>A0A1M7EZ22_9RHOB</name>
<comment type="catalytic activity">
    <reaction evidence="1">
        <text>Hydrolysis of Pro-|-Xaa &gt;&gt; Ala-|-Xaa in oligopeptides.</text>
        <dbReference type="EC" id="3.4.21.26"/>
    </reaction>
</comment>
<dbReference type="InterPro" id="IPR029058">
    <property type="entry name" value="AB_hydrolase_fold"/>
</dbReference>
<protein>
    <recommendedName>
        <fullName evidence="2">prolyl oligopeptidase</fullName>
        <ecNumber evidence="2">3.4.21.26</ecNumber>
    </recommendedName>
</protein>
<feature type="domain" description="Peptidase S9 prolyl oligopeptidase catalytic" evidence="3">
    <location>
        <begin position="11"/>
        <end position="115"/>
    </location>
</feature>
<dbReference type="GO" id="GO:0005829">
    <property type="term" value="C:cytosol"/>
    <property type="evidence" value="ECO:0007669"/>
    <property type="project" value="TreeGrafter"/>
</dbReference>
<dbReference type="RefSeq" id="WP_229709552.1">
    <property type="nucleotide sequence ID" value="NZ_BMLR01000009.1"/>
</dbReference>
<dbReference type="Pfam" id="PF00326">
    <property type="entry name" value="Peptidase_S9"/>
    <property type="match status" value="1"/>
</dbReference>
<evidence type="ECO:0000313" key="5">
    <source>
        <dbReference type="Proteomes" id="UP000183974"/>
    </source>
</evidence>
<dbReference type="GO" id="GO:0070012">
    <property type="term" value="F:oligopeptidase activity"/>
    <property type="evidence" value="ECO:0007669"/>
    <property type="project" value="TreeGrafter"/>
</dbReference>
<gene>
    <name evidence="4" type="ORF">SAMN05444398_10811</name>
</gene>
<evidence type="ECO:0000259" key="3">
    <source>
        <dbReference type="Pfam" id="PF00326"/>
    </source>
</evidence>
<accession>A0A1M7EZ22</accession>
<dbReference type="PANTHER" id="PTHR42881:SF2">
    <property type="entry name" value="PROLYL ENDOPEPTIDASE"/>
    <property type="match status" value="1"/>
</dbReference>
<dbReference type="InterPro" id="IPR051167">
    <property type="entry name" value="Prolyl_oligopep/macrocyclase"/>
</dbReference>
<keyword evidence="5" id="KW-1185">Reference proteome</keyword>
<dbReference type="EC" id="3.4.21.26" evidence="2"/>
<proteinExistence type="predicted"/>
<dbReference type="GO" id="GO:0004252">
    <property type="term" value="F:serine-type endopeptidase activity"/>
    <property type="evidence" value="ECO:0007669"/>
    <property type="project" value="UniProtKB-EC"/>
</dbReference>
<dbReference type="GO" id="GO:0006508">
    <property type="term" value="P:proteolysis"/>
    <property type="evidence" value="ECO:0007669"/>
    <property type="project" value="InterPro"/>
</dbReference>
<dbReference type="Gene3D" id="3.40.50.1820">
    <property type="entry name" value="alpha/beta hydrolase"/>
    <property type="match status" value="1"/>
</dbReference>
<evidence type="ECO:0000256" key="2">
    <source>
        <dbReference type="ARBA" id="ARBA00011897"/>
    </source>
</evidence>
<dbReference type="PANTHER" id="PTHR42881">
    <property type="entry name" value="PROLYL ENDOPEPTIDASE"/>
    <property type="match status" value="1"/>
</dbReference>
<organism evidence="4 5">
    <name type="scientific">Roseovarius pacificus</name>
    <dbReference type="NCBI Taxonomy" id="337701"/>
    <lineage>
        <taxon>Bacteria</taxon>
        <taxon>Pseudomonadati</taxon>
        <taxon>Pseudomonadota</taxon>
        <taxon>Alphaproteobacteria</taxon>
        <taxon>Rhodobacterales</taxon>
        <taxon>Roseobacteraceae</taxon>
        <taxon>Roseovarius</taxon>
    </lineage>
</organism>
<dbReference type="Proteomes" id="UP000183974">
    <property type="component" value="Unassembled WGS sequence"/>
</dbReference>
<dbReference type="EMBL" id="FRBR01000008">
    <property type="protein sequence ID" value="SHL96971.1"/>
    <property type="molecule type" value="Genomic_DNA"/>
</dbReference>
<evidence type="ECO:0000256" key="1">
    <source>
        <dbReference type="ARBA" id="ARBA00001070"/>
    </source>
</evidence>